<evidence type="ECO:0000256" key="1">
    <source>
        <dbReference type="SAM" id="MobiDB-lite"/>
    </source>
</evidence>
<proteinExistence type="predicted"/>
<evidence type="ECO:0000313" key="3">
    <source>
        <dbReference type="Proteomes" id="UP000197138"/>
    </source>
</evidence>
<name>A0A218XIJ9_PUNGR</name>
<dbReference type="Proteomes" id="UP000197138">
    <property type="component" value="Unassembled WGS sequence"/>
</dbReference>
<evidence type="ECO:0000313" key="2">
    <source>
        <dbReference type="EMBL" id="OWM84600.1"/>
    </source>
</evidence>
<dbReference type="AlphaFoldDB" id="A0A218XIJ9"/>
<reference evidence="3" key="1">
    <citation type="journal article" date="2017" name="Plant J.">
        <title>The pomegranate (Punica granatum L.) genome and the genomics of punicalagin biosynthesis.</title>
        <authorList>
            <person name="Qin G."/>
            <person name="Xu C."/>
            <person name="Ming R."/>
            <person name="Tang H."/>
            <person name="Guyot R."/>
            <person name="Kramer E.M."/>
            <person name="Hu Y."/>
            <person name="Yi X."/>
            <person name="Qi Y."/>
            <person name="Xu X."/>
            <person name="Gao Z."/>
            <person name="Pan H."/>
            <person name="Jian J."/>
            <person name="Tian Y."/>
            <person name="Yue Z."/>
            <person name="Xu Y."/>
        </authorList>
    </citation>
    <scope>NUCLEOTIDE SEQUENCE [LARGE SCALE GENOMIC DNA]</scope>
    <source>
        <strain evidence="3">cv. Dabenzi</strain>
    </source>
</reference>
<protein>
    <submittedName>
        <fullName evidence="2">Uncharacterized protein</fullName>
    </submittedName>
</protein>
<comment type="caution">
    <text evidence="2">The sequence shown here is derived from an EMBL/GenBank/DDBJ whole genome shotgun (WGS) entry which is preliminary data.</text>
</comment>
<gene>
    <name evidence="2" type="ORF">CDL15_Pgr014171</name>
</gene>
<sequence>MILIRKGITTYEYVVAMRTQSEPPGQSIGGGDEQLSVPSSPTGSAVTATSGRSSLGKSLQYKGAWCTPPRILMDHQDEIIPNLVPGRLPSTVDPDTAQLSDKGKRLSQQQVRISAWKLAKLDSKRGDQSWC</sequence>
<feature type="compositionally biased region" description="Polar residues" evidence="1">
    <location>
        <begin position="36"/>
        <end position="52"/>
    </location>
</feature>
<feature type="region of interest" description="Disordered" evidence="1">
    <location>
        <begin position="21"/>
        <end position="52"/>
    </location>
</feature>
<feature type="region of interest" description="Disordered" evidence="1">
    <location>
        <begin position="84"/>
        <end position="105"/>
    </location>
</feature>
<dbReference type="EMBL" id="MTKT01001322">
    <property type="protein sequence ID" value="OWM84600.1"/>
    <property type="molecule type" value="Genomic_DNA"/>
</dbReference>
<accession>A0A218XIJ9</accession>
<organism evidence="2 3">
    <name type="scientific">Punica granatum</name>
    <name type="common">Pomegranate</name>
    <dbReference type="NCBI Taxonomy" id="22663"/>
    <lineage>
        <taxon>Eukaryota</taxon>
        <taxon>Viridiplantae</taxon>
        <taxon>Streptophyta</taxon>
        <taxon>Embryophyta</taxon>
        <taxon>Tracheophyta</taxon>
        <taxon>Spermatophyta</taxon>
        <taxon>Magnoliopsida</taxon>
        <taxon>eudicotyledons</taxon>
        <taxon>Gunneridae</taxon>
        <taxon>Pentapetalae</taxon>
        <taxon>rosids</taxon>
        <taxon>malvids</taxon>
        <taxon>Myrtales</taxon>
        <taxon>Lythraceae</taxon>
        <taxon>Punica</taxon>
    </lineage>
</organism>